<reference evidence="1 2" key="1">
    <citation type="journal article" date="2018" name="Front. Microbiol.">
        <title>Jumbo Bacteriophages Are Represented Within an Increasing Diversity of Environmental Viruses Infecting the Emerging Phytopathogen, Dickeya solani.</title>
        <authorList>
            <person name="Day A.W."/>
            <person name="Ahn J."/>
            <person name="Salmond G.P.C."/>
        </authorList>
    </citation>
    <scope>NUCLEOTIDE SEQUENCE [LARGE SCALE GENOMIC DNA]</scope>
</reference>
<evidence type="ECO:0000313" key="2">
    <source>
        <dbReference type="Proteomes" id="UP000262440"/>
    </source>
</evidence>
<evidence type="ECO:0000313" key="1">
    <source>
        <dbReference type="EMBL" id="AXG67076.1"/>
    </source>
</evidence>
<keyword evidence="2" id="KW-1185">Reference proteome</keyword>
<gene>
    <name evidence="1" type="ORF">AD1_032</name>
</gene>
<organism evidence="1 2">
    <name type="scientific">Dickeya phage vB_DsoM_AD1</name>
    <dbReference type="NCBI Taxonomy" id="2283029"/>
    <lineage>
        <taxon>Viruses</taxon>
        <taxon>Duplodnaviria</taxon>
        <taxon>Heunggongvirae</taxon>
        <taxon>Uroviricota</taxon>
        <taxon>Caudoviricetes</taxon>
        <taxon>Alexandravirus</taxon>
        <taxon>Alexandravirus AD1</taxon>
    </lineage>
</organism>
<dbReference type="Proteomes" id="UP000262440">
    <property type="component" value="Segment"/>
</dbReference>
<dbReference type="EMBL" id="MH460463">
    <property type="protein sequence ID" value="AXG67076.1"/>
    <property type="molecule type" value="Genomic_DNA"/>
</dbReference>
<proteinExistence type="predicted"/>
<accession>A0A384ZXX7</accession>
<protein>
    <submittedName>
        <fullName evidence="1">Uncharacterized protein</fullName>
    </submittedName>
</protein>
<name>A0A384ZXX7_9CAUD</name>
<sequence length="159" mass="18191">MALSSFTELRERLIKALDMSVVSDGPSACYVDATGKPMGLVSQWRPESAENILLVIERYGLHVERTVDPRHKPKPGEEDRIVWQFNVWSRNPIYRTLSQDYGRVLQHGPRIVGPDLTTAVFTWAVLRAERVKQLRESKVEGKLYHFGALREKVYVSPAE</sequence>